<dbReference type="PANTHER" id="PTHR24302">
    <property type="entry name" value="CYTOCHROME P450 FAMILY 3"/>
    <property type="match status" value="1"/>
</dbReference>
<dbReference type="AlphaFoldDB" id="A0A2T7PN60"/>
<dbReference type="GO" id="GO:0016705">
    <property type="term" value="F:oxidoreductase activity, acting on paired donors, with incorporation or reduction of molecular oxygen"/>
    <property type="evidence" value="ECO:0007669"/>
    <property type="project" value="InterPro"/>
</dbReference>
<dbReference type="InterPro" id="IPR050705">
    <property type="entry name" value="Cytochrome_P450_3A"/>
</dbReference>
<feature type="binding site" description="axial binding residue" evidence="10">
    <location>
        <position position="462"/>
    </location>
    <ligand>
        <name>heme</name>
        <dbReference type="ChEBI" id="CHEBI:30413"/>
    </ligand>
    <ligandPart>
        <name>Fe</name>
        <dbReference type="ChEBI" id="CHEBI:18248"/>
    </ligandPart>
</feature>
<evidence type="ECO:0000256" key="8">
    <source>
        <dbReference type="ARBA" id="ARBA00023004"/>
    </source>
</evidence>
<gene>
    <name evidence="13" type="ORF">C0Q70_06138</name>
</gene>
<dbReference type="InterPro" id="IPR036396">
    <property type="entry name" value="Cyt_P450_sf"/>
</dbReference>
<keyword evidence="14" id="KW-1185">Reference proteome</keyword>
<comment type="subcellular location">
    <subcellularLocation>
        <location evidence="2">Endoplasmic reticulum membrane</location>
        <topology evidence="2">Peripheral membrane protein</topology>
    </subcellularLocation>
    <subcellularLocation>
        <location evidence="1">Microsome membrane</location>
        <topology evidence="1">Peripheral membrane protein</topology>
    </subcellularLocation>
</comment>
<dbReference type="OMA" id="MELDQPG"/>
<keyword evidence="4 10" id="KW-0349">Heme</keyword>
<evidence type="ECO:0000256" key="6">
    <source>
        <dbReference type="ARBA" id="ARBA00022848"/>
    </source>
</evidence>
<evidence type="ECO:0000256" key="12">
    <source>
        <dbReference type="SAM" id="Phobius"/>
    </source>
</evidence>
<evidence type="ECO:0000313" key="14">
    <source>
        <dbReference type="Proteomes" id="UP000245119"/>
    </source>
</evidence>
<keyword evidence="6" id="KW-0256">Endoplasmic reticulum</keyword>
<keyword evidence="6" id="KW-0492">Microsome</keyword>
<dbReference type="InterPro" id="IPR002401">
    <property type="entry name" value="Cyt_P450_E_grp-I"/>
</dbReference>
<dbReference type="Proteomes" id="UP000245119">
    <property type="component" value="Linkage Group LG3"/>
</dbReference>
<dbReference type="GO" id="GO:0005506">
    <property type="term" value="F:iron ion binding"/>
    <property type="evidence" value="ECO:0007669"/>
    <property type="project" value="InterPro"/>
</dbReference>
<reference evidence="13 14" key="1">
    <citation type="submission" date="2018-04" db="EMBL/GenBank/DDBJ databases">
        <title>The genome of golden apple snail Pomacea canaliculata provides insight into stress tolerance and invasive adaptation.</title>
        <authorList>
            <person name="Liu C."/>
            <person name="Liu B."/>
            <person name="Ren Y."/>
            <person name="Zhang Y."/>
            <person name="Wang H."/>
            <person name="Li S."/>
            <person name="Jiang F."/>
            <person name="Yin L."/>
            <person name="Zhang G."/>
            <person name="Qian W."/>
            <person name="Fan W."/>
        </authorList>
    </citation>
    <scope>NUCLEOTIDE SEQUENCE [LARGE SCALE GENOMIC DNA]</scope>
    <source>
        <strain evidence="13">SZHN2017</strain>
        <tissue evidence="13">Muscle</tissue>
    </source>
</reference>
<keyword evidence="11" id="KW-0503">Monooxygenase</keyword>
<evidence type="ECO:0000313" key="13">
    <source>
        <dbReference type="EMBL" id="PVD34859.1"/>
    </source>
</evidence>
<dbReference type="PRINTS" id="PR00385">
    <property type="entry name" value="P450"/>
</dbReference>
<keyword evidence="12" id="KW-1133">Transmembrane helix</keyword>
<dbReference type="GO" id="GO:0020037">
    <property type="term" value="F:heme binding"/>
    <property type="evidence" value="ECO:0007669"/>
    <property type="project" value="InterPro"/>
</dbReference>
<dbReference type="Gene3D" id="1.10.630.10">
    <property type="entry name" value="Cytochrome P450"/>
    <property type="match status" value="1"/>
</dbReference>
<keyword evidence="7 11" id="KW-0560">Oxidoreductase</keyword>
<dbReference type="SUPFAM" id="SSF48264">
    <property type="entry name" value="Cytochrome P450"/>
    <property type="match status" value="1"/>
</dbReference>
<evidence type="ECO:0000256" key="4">
    <source>
        <dbReference type="ARBA" id="ARBA00022617"/>
    </source>
</evidence>
<keyword evidence="12" id="KW-0812">Transmembrane</keyword>
<dbReference type="PRINTS" id="PR00463">
    <property type="entry name" value="EP450I"/>
</dbReference>
<protein>
    <recommendedName>
        <fullName evidence="15">Cytochrome P450</fullName>
    </recommendedName>
</protein>
<accession>A0A2T7PN60</accession>
<evidence type="ECO:0000256" key="3">
    <source>
        <dbReference type="ARBA" id="ARBA00010617"/>
    </source>
</evidence>
<dbReference type="EMBL" id="PZQS01000003">
    <property type="protein sequence ID" value="PVD34859.1"/>
    <property type="molecule type" value="Genomic_DNA"/>
</dbReference>
<feature type="transmembrane region" description="Helical" evidence="12">
    <location>
        <begin position="12"/>
        <end position="31"/>
    </location>
</feature>
<dbReference type="CDD" id="cd11055">
    <property type="entry name" value="CYP3A-like"/>
    <property type="match status" value="1"/>
</dbReference>
<organism evidence="13 14">
    <name type="scientific">Pomacea canaliculata</name>
    <name type="common">Golden apple snail</name>
    <dbReference type="NCBI Taxonomy" id="400727"/>
    <lineage>
        <taxon>Eukaryota</taxon>
        <taxon>Metazoa</taxon>
        <taxon>Spiralia</taxon>
        <taxon>Lophotrochozoa</taxon>
        <taxon>Mollusca</taxon>
        <taxon>Gastropoda</taxon>
        <taxon>Caenogastropoda</taxon>
        <taxon>Architaenioglossa</taxon>
        <taxon>Ampullarioidea</taxon>
        <taxon>Ampullariidae</taxon>
        <taxon>Pomacea</taxon>
    </lineage>
</organism>
<evidence type="ECO:0000256" key="2">
    <source>
        <dbReference type="ARBA" id="ARBA00004406"/>
    </source>
</evidence>
<proteinExistence type="inferred from homology"/>
<comment type="cofactor">
    <cofactor evidence="10">
        <name>heme</name>
        <dbReference type="ChEBI" id="CHEBI:30413"/>
    </cofactor>
</comment>
<evidence type="ECO:0000256" key="11">
    <source>
        <dbReference type="RuleBase" id="RU000461"/>
    </source>
</evidence>
<comment type="caution">
    <text evidence="13">The sequence shown here is derived from an EMBL/GenBank/DDBJ whole genome shotgun (WGS) entry which is preliminary data.</text>
</comment>
<dbReference type="PROSITE" id="PS00086">
    <property type="entry name" value="CYTOCHROME_P450"/>
    <property type="match status" value="1"/>
</dbReference>
<evidence type="ECO:0000256" key="7">
    <source>
        <dbReference type="ARBA" id="ARBA00023002"/>
    </source>
</evidence>
<name>A0A2T7PN60_POMCA</name>
<dbReference type="GO" id="GO:0005789">
    <property type="term" value="C:endoplasmic reticulum membrane"/>
    <property type="evidence" value="ECO:0007669"/>
    <property type="project" value="UniProtKB-SubCell"/>
</dbReference>
<comment type="similarity">
    <text evidence="3 11">Belongs to the cytochrome P450 family.</text>
</comment>
<evidence type="ECO:0008006" key="15">
    <source>
        <dbReference type="Google" id="ProtNLM"/>
    </source>
</evidence>
<dbReference type="InterPro" id="IPR017972">
    <property type="entry name" value="Cyt_P450_CS"/>
</dbReference>
<dbReference type="FunFam" id="1.10.630.10:FF:000042">
    <property type="entry name" value="Cytochrome P450"/>
    <property type="match status" value="1"/>
</dbReference>
<dbReference type="PANTHER" id="PTHR24302:SF15">
    <property type="entry name" value="FATTY-ACID PEROXYGENASE"/>
    <property type="match status" value="1"/>
</dbReference>
<evidence type="ECO:0000256" key="5">
    <source>
        <dbReference type="ARBA" id="ARBA00022723"/>
    </source>
</evidence>
<sequence>MNDTEASSGSLTSWLWLSLLTLVCVFIWQSLQKMWTFKRLGIPGPDPLPIWGNSLTLIRKGQKEMFPLWKKQYGKVFGIMSPSSCVVVVHDLDLLREVMVKRFSSFANRGTQSVINYKPWNLSLLGLKNDHWKHVRGTLSPTFSSVKLKKMMPAIERVVHNLVDNVQEKARNNEAVELKKFCACFTMDVIAGAAFGLQVDSVKNPQDQFVYHGHNLMFGRRWVLRLSAFVPWLIPVLNRFGLTFFPPASSQFFTRVIDRALEERRRHQDKKFHDFLQLLLEAETDKDEEVDAEIDHRSYLSMSTHWTRKGLTLDEMHGNVLLFFLAGHDTVSSAMSTTLFCLAANPECLSKAQQEVDKKLGQRPPDYQSISELQYLDMCMNEAMRLLGPIVALDRECVEDTELGGYKVLKNMRILIPIEVIHNDPDIWPDPSKYDPERHTPEARATRHPFSFMPFGLGPRNCIGMRLAQLEIRMALAAVLQRFTPVLCEKSVYPPTNFYQGTKVSKDGLWIKFQPRASGPSSEKMA</sequence>
<keyword evidence="5 10" id="KW-0479">Metal-binding</keyword>
<dbReference type="STRING" id="400727.A0A2T7PN60"/>
<dbReference type="OrthoDB" id="2789670at2759"/>
<dbReference type="GO" id="GO:0008395">
    <property type="term" value="F:steroid hydroxylase activity"/>
    <property type="evidence" value="ECO:0007669"/>
    <property type="project" value="TreeGrafter"/>
</dbReference>
<keyword evidence="8 10" id="KW-0408">Iron</keyword>
<dbReference type="InterPro" id="IPR001128">
    <property type="entry name" value="Cyt_P450"/>
</dbReference>
<evidence type="ECO:0000256" key="10">
    <source>
        <dbReference type="PIRSR" id="PIRSR602401-1"/>
    </source>
</evidence>
<evidence type="ECO:0000256" key="1">
    <source>
        <dbReference type="ARBA" id="ARBA00004174"/>
    </source>
</evidence>
<keyword evidence="12" id="KW-0472">Membrane</keyword>
<evidence type="ECO:0000256" key="9">
    <source>
        <dbReference type="ARBA" id="ARBA00043906"/>
    </source>
</evidence>
<comment type="function">
    <text evidence="9">Cytochromes P450 are a group of heme-thiolate monooxygenases. They oxidize a variety of structurally unrelated compounds, including steroids, fatty acids, and xenobiotics.</text>
</comment>
<dbReference type="Pfam" id="PF00067">
    <property type="entry name" value="p450"/>
    <property type="match status" value="1"/>
</dbReference>